<comment type="caution">
    <text evidence="2">The sequence shown here is derived from an EMBL/GenBank/DDBJ whole genome shotgun (WGS) entry which is preliminary data.</text>
</comment>
<accession>A0A8H6NDD4</accession>
<proteinExistence type="predicted"/>
<reference evidence="2" key="1">
    <citation type="journal article" date="2020" name="Phytopathology">
        <title>Genome Sequence Resources of Colletotrichum truncatum, C. plurivorum, C. musicola, and C. sojae: Four Species Pathogenic to Soybean (Glycine max).</title>
        <authorList>
            <person name="Rogerio F."/>
            <person name="Boufleur T.R."/>
            <person name="Ciampi-Guillardi M."/>
            <person name="Sukno S.A."/>
            <person name="Thon M.R."/>
            <person name="Massola Junior N.S."/>
            <person name="Baroncelli R."/>
        </authorList>
    </citation>
    <scope>NUCLEOTIDE SEQUENCE</scope>
    <source>
        <strain evidence="2">LFN0074</strain>
    </source>
</reference>
<dbReference type="Proteomes" id="UP000639643">
    <property type="component" value="Unassembled WGS sequence"/>
</dbReference>
<dbReference type="AlphaFoldDB" id="A0A8H6NDD4"/>
<dbReference type="OrthoDB" id="3689965at2759"/>
<evidence type="ECO:0000256" key="1">
    <source>
        <dbReference type="SAM" id="MobiDB-lite"/>
    </source>
</evidence>
<evidence type="ECO:0000313" key="3">
    <source>
        <dbReference type="Proteomes" id="UP000639643"/>
    </source>
</evidence>
<sequence>MGELFSPPSGSRNPAAGTPPTQQRDHTALFFPLPSAATMFSSTLVKAAALLLAATSAGARRACYDQTELLYCYNGEWDTPQEVDPADVTYIASYLRAYGRETRSGRLLNMKMDDAADCGEWSLYARGTALAVAKKVNMTYDSSVLFEDVANTIDGGTGAIRRSGIHRCGADGGSLGVVVNATHPTYALPSYVATGAKPAGIVIKIVANL</sequence>
<dbReference type="EMBL" id="WIGM01000338">
    <property type="protein sequence ID" value="KAF6828451.1"/>
    <property type="molecule type" value="Genomic_DNA"/>
</dbReference>
<protein>
    <submittedName>
        <fullName evidence="2">Uncharacterized protein</fullName>
    </submittedName>
</protein>
<organism evidence="2 3">
    <name type="scientific">Colletotrichum musicola</name>
    <dbReference type="NCBI Taxonomy" id="2175873"/>
    <lineage>
        <taxon>Eukaryota</taxon>
        <taxon>Fungi</taxon>
        <taxon>Dikarya</taxon>
        <taxon>Ascomycota</taxon>
        <taxon>Pezizomycotina</taxon>
        <taxon>Sordariomycetes</taxon>
        <taxon>Hypocreomycetidae</taxon>
        <taxon>Glomerellales</taxon>
        <taxon>Glomerellaceae</taxon>
        <taxon>Colletotrichum</taxon>
        <taxon>Colletotrichum orchidearum species complex</taxon>
    </lineage>
</organism>
<keyword evidence="3" id="KW-1185">Reference proteome</keyword>
<gene>
    <name evidence="2" type="ORF">CMUS01_08579</name>
</gene>
<name>A0A8H6NDD4_9PEZI</name>
<evidence type="ECO:0000313" key="2">
    <source>
        <dbReference type="EMBL" id="KAF6828451.1"/>
    </source>
</evidence>
<feature type="region of interest" description="Disordered" evidence="1">
    <location>
        <begin position="1"/>
        <end position="25"/>
    </location>
</feature>